<dbReference type="AlphaFoldDB" id="A0AAU7V353"/>
<accession>A0AAU7V353</accession>
<feature type="compositionally biased region" description="Basic residues" evidence="1">
    <location>
        <begin position="25"/>
        <end position="34"/>
    </location>
</feature>
<proteinExistence type="predicted"/>
<gene>
    <name evidence="2" type="ORF">RBB84_11485</name>
</gene>
<feature type="compositionally biased region" description="Basic residues" evidence="1">
    <location>
        <begin position="1"/>
        <end position="12"/>
    </location>
</feature>
<dbReference type="EMBL" id="CP132970">
    <property type="protein sequence ID" value="XBW06468.1"/>
    <property type="molecule type" value="Genomic_DNA"/>
</dbReference>
<sequence length="190" mass="21008">MSHHTGRYVRRLTRLEPPVEESCHRPRSHVARRPTPHDGRSGRATLRRDGTGRPAEGPSIEGPATEPSDRPAIVLDPGVVRVAETAVRLVLEVVDGRRPAVQSTTVLDPRLVATITAGRPPRAGRSTAILLRTRVRPVDADTVELFGSYGRGDRVFAFAGRMVRKRPRPRAPHRWTITTLWLGVSHRVVG</sequence>
<dbReference type="KEGG" id="rhox:RBB84_11485"/>
<dbReference type="InterPro" id="IPR045596">
    <property type="entry name" value="DUF6459"/>
</dbReference>
<evidence type="ECO:0000313" key="2">
    <source>
        <dbReference type="EMBL" id="XBW06468.1"/>
    </source>
</evidence>
<feature type="compositionally biased region" description="Basic and acidic residues" evidence="1">
    <location>
        <begin position="35"/>
        <end position="51"/>
    </location>
</feature>
<dbReference type="RefSeq" id="WP_033097098.1">
    <property type="nucleotide sequence ID" value="NZ_CP132970.1"/>
</dbReference>
<evidence type="ECO:0000256" key="1">
    <source>
        <dbReference type="SAM" id="MobiDB-lite"/>
    </source>
</evidence>
<protein>
    <submittedName>
        <fullName evidence="2">Rv3235 family protein</fullName>
    </submittedName>
</protein>
<feature type="region of interest" description="Disordered" evidence="1">
    <location>
        <begin position="1"/>
        <end position="72"/>
    </location>
</feature>
<reference evidence="2" key="1">
    <citation type="submission" date="2023-08" db="EMBL/GenBank/DDBJ databases">
        <title>The novel hydrolase IpcH responsible for the initial isoprocarb degradation step in Rhodococcus sp. D-6.</title>
        <authorList>
            <person name="Zhu Q."/>
        </authorList>
    </citation>
    <scope>NUCLEOTIDE SEQUENCE</scope>
    <source>
        <strain evidence="2">D-6</strain>
    </source>
</reference>
<name>A0AAU7V353_9NOCA</name>
<dbReference type="Pfam" id="PF20060">
    <property type="entry name" value="DUF6459"/>
    <property type="match status" value="1"/>
</dbReference>
<organism evidence="2">
    <name type="scientific">Rhodococcus sp. D-6</name>
    <dbReference type="NCBI Taxonomy" id="1387842"/>
    <lineage>
        <taxon>Bacteria</taxon>
        <taxon>Bacillati</taxon>
        <taxon>Actinomycetota</taxon>
        <taxon>Actinomycetes</taxon>
        <taxon>Mycobacteriales</taxon>
        <taxon>Nocardiaceae</taxon>
        <taxon>Rhodococcus</taxon>
    </lineage>
</organism>